<keyword evidence="2 5" id="KW-0812">Transmembrane</keyword>
<evidence type="ECO:0000256" key="2">
    <source>
        <dbReference type="ARBA" id="ARBA00022692"/>
    </source>
</evidence>
<proteinExistence type="predicted"/>
<dbReference type="InterPro" id="IPR027359">
    <property type="entry name" value="Volt_channel_dom_sf"/>
</dbReference>
<feature type="transmembrane region" description="Helical" evidence="5">
    <location>
        <begin position="64"/>
        <end position="88"/>
    </location>
</feature>
<protein>
    <submittedName>
        <fullName evidence="6">Transporter</fullName>
    </submittedName>
</protein>
<name>A0A6N8FLQ9_9BACI</name>
<dbReference type="EMBL" id="WOCA01000021">
    <property type="protein sequence ID" value="MUK90405.1"/>
    <property type="molecule type" value="Genomic_DNA"/>
</dbReference>
<feature type="transmembrane region" description="Helical" evidence="5">
    <location>
        <begin position="7"/>
        <end position="27"/>
    </location>
</feature>
<feature type="transmembrane region" description="Helical" evidence="5">
    <location>
        <begin position="166"/>
        <end position="188"/>
    </location>
</feature>
<sequence length="208" mass="24809">MQKFLKAMYESIMVLLVMLTIITLWTQNTYNSTINWVVWFVFFVDFLIRFLLSEEKWIFIKKNPFLVIAIIPFDQFFQVARIVRIFYFFRIKTIAKYYILPYVNKMNFQSLTLIVLFLLALFFMEGIVILNVEETVQSYIDALYVIIGHMLFFGHEIFVIHHSLSIWLLTITSVLGIVIQGVALQWGFSKVEWLYKKTKHSWDSKRAS</sequence>
<evidence type="ECO:0000256" key="4">
    <source>
        <dbReference type="ARBA" id="ARBA00023136"/>
    </source>
</evidence>
<dbReference type="AlphaFoldDB" id="A0A6N8FLQ9"/>
<evidence type="ECO:0000313" key="6">
    <source>
        <dbReference type="EMBL" id="MUK90405.1"/>
    </source>
</evidence>
<dbReference type="GO" id="GO:0016020">
    <property type="term" value="C:membrane"/>
    <property type="evidence" value="ECO:0007669"/>
    <property type="project" value="UniProtKB-SubCell"/>
</dbReference>
<gene>
    <name evidence="6" type="ORF">GMD78_18765</name>
</gene>
<evidence type="ECO:0000256" key="5">
    <source>
        <dbReference type="SAM" id="Phobius"/>
    </source>
</evidence>
<dbReference type="RefSeq" id="WP_155671169.1">
    <property type="nucleotide sequence ID" value="NZ_WOCA01000021.1"/>
</dbReference>
<keyword evidence="3 5" id="KW-1133">Transmembrane helix</keyword>
<dbReference type="Proteomes" id="UP000469125">
    <property type="component" value="Unassembled WGS sequence"/>
</dbReference>
<comment type="caution">
    <text evidence="6">The sequence shown here is derived from an EMBL/GenBank/DDBJ whole genome shotgun (WGS) entry which is preliminary data.</text>
</comment>
<dbReference type="SUPFAM" id="SSF81324">
    <property type="entry name" value="Voltage-gated potassium channels"/>
    <property type="match status" value="1"/>
</dbReference>
<accession>A0A6N8FLQ9</accession>
<keyword evidence="7" id="KW-1185">Reference proteome</keyword>
<evidence type="ECO:0000313" key="7">
    <source>
        <dbReference type="Proteomes" id="UP000469125"/>
    </source>
</evidence>
<feature type="transmembrane region" description="Helical" evidence="5">
    <location>
        <begin position="33"/>
        <end position="52"/>
    </location>
</feature>
<feature type="transmembrane region" description="Helical" evidence="5">
    <location>
        <begin position="142"/>
        <end position="160"/>
    </location>
</feature>
<feature type="transmembrane region" description="Helical" evidence="5">
    <location>
        <begin position="108"/>
        <end position="130"/>
    </location>
</feature>
<dbReference type="Gene3D" id="1.20.120.350">
    <property type="entry name" value="Voltage-gated potassium channels. Chain C"/>
    <property type="match status" value="1"/>
</dbReference>
<reference evidence="6 7" key="1">
    <citation type="submission" date="2019-11" db="EMBL/GenBank/DDBJ databases">
        <authorList>
            <person name="Li X."/>
        </authorList>
    </citation>
    <scope>NUCLEOTIDE SEQUENCE [LARGE SCALE GENOMIC DNA]</scope>
    <source>
        <strain evidence="6 7">L9</strain>
    </source>
</reference>
<organism evidence="6 7">
    <name type="scientific">Ornithinibacillus caprae</name>
    <dbReference type="NCBI Taxonomy" id="2678566"/>
    <lineage>
        <taxon>Bacteria</taxon>
        <taxon>Bacillati</taxon>
        <taxon>Bacillota</taxon>
        <taxon>Bacilli</taxon>
        <taxon>Bacillales</taxon>
        <taxon>Bacillaceae</taxon>
        <taxon>Ornithinibacillus</taxon>
    </lineage>
</organism>
<evidence type="ECO:0000256" key="1">
    <source>
        <dbReference type="ARBA" id="ARBA00004141"/>
    </source>
</evidence>
<comment type="subcellular location">
    <subcellularLocation>
        <location evidence="1">Membrane</location>
        <topology evidence="1">Multi-pass membrane protein</topology>
    </subcellularLocation>
</comment>
<evidence type="ECO:0000256" key="3">
    <source>
        <dbReference type="ARBA" id="ARBA00022989"/>
    </source>
</evidence>
<keyword evidence="4 5" id="KW-0472">Membrane</keyword>